<evidence type="ECO:0000313" key="3">
    <source>
        <dbReference type="Proteomes" id="UP000054241"/>
    </source>
</evidence>
<keyword evidence="3" id="KW-1185">Reference proteome</keyword>
<feature type="region of interest" description="Disordered" evidence="1">
    <location>
        <begin position="70"/>
        <end position="115"/>
    </location>
</feature>
<proteinExistence type="predicted"/>
<feature type="compositionally biased region" description="Basic residues" evidence="1">
    <location>
        <begin position="88"/>
        <end position="103"/>
    </location>
</feature>
<name>A0A101NDZ3_9ACTN</name>
<dbReference type="STRING" id="67285.AQI88_37385"/>
<protein>
    <submittedName>
        <fullName evidence="2">Uncharacterized protein</fullName>
    </submittedName>
</protein>
<comment type="caution">
    <text evidence="2">The sequence shown here is derived from an EMBL/GenBank/DDBJ whole genome shotgun (WGS) entry which is preliminary data.</text>
</comment>
<feature type="region of interest" description="Disordered" evidence="1">
    <location>
        <begin position="1"/>
        <end position="32"/>
    </location>
</feature>
<dbReference type="RefSeq" id="WP_067008799.1">
    <property type="nucleotide sequence ID" value="NZ_BNDU01000006.1"/>
</dbReference>
<dbReference type="AlphaFoldDB" id="A0A101NDZ3"/>
<sequence length="115" mass="11590">MAAAGATHGVIRTGHGVRARPAHVDGPRPAESAQALDHWAARRQQVAFTPASGVADPAAALAGVHRVPGRSVGIDTGSAARDAGPARRVGRTPARRVGGRRGRDRGLLPGTGASS</sequence>
<reference evidence="2 3" key="1">
    <citation type="submission" date="2015-10" db="EMBL/GenBank/DDBJ databases">
        <title>Draft genome sequence of Streptomyces cellostaticus DSM 40189, type strain for the species Streptomyces cellostaticus.</title>
        <authorList>
            <person name="Ruckert C."/>
            <person name="Winkler A."/>
            <person name="Kalinowski J."/>
            <person name="Kampfer P."/>
            <person name="Glaeser S."/>
        </authorList>
    </citation>
    <scope>NUCLEOTIDE SEQUENCE [LARGE SCALE GENOMIC DNA]</scope>
    <source>
        <strain evidence="2 3">DSM 40189</strain>
    </source>
</reference>
<evidence type="ECO:0000256" key="1">
    <source>
        <dbReference type="SAM" id="MobiDB-lite"/>
    </source>
</evidence>
<organism evidence="2 3">
    <name type="scientific">Streptomyces cellostaticus</name>
    <dbReference type="NCBI Taxonomy" id="67285"/>
    <lineage>
        <taxon>Bacteria</taxon>
        <taxon>Bacillati</taxon>
        <taxon>Actinomycetota</taxon>
        <taxon>Actinomycetes</taxon>
        <taxon>Kitasatosporales</taxon>
        <taxon>Streptomycetaceae</taxon>
        <taxon>Streptomyces</taxon>
    </lineage>
</organism>
<accession>A0A101NDZ3</accession>
<dbReference type="EMBL" id="LMWL01000080">
    <property type="protein sequence ID" value="KUM91320.1"/>
    <property type="molecule type" value="Genomic_DNA"/>
</dbReference>
<dbReference type="Proteomes" id="UP000054241">
    <property type="component" value="Unassembled WGS sequence"/>
</dbReference>
<gene>
    <name evidence="2" type="ORF">AQI88_37385</name>
</gene>
<dbReference type="OrthoDB" id="6396144at2"/>
<evidence type="ECO:0000313" key="2">
    <source>
        <dbReference type="EMBL" id="KUM91320.1"/>
    </source>
</evidence>